<dbReference type="PANTHER" id="PTHR35807:SF1">
    <property type="entry name" value="TRANSCRIPTIONAL REGULATOR REDD"/>
    <property type="match status" value="1"/>
</dbReference>
<accession>A0A316HSN2</accession>
<keyword evidence="2" id="KW-0805">Transcription regulation</keyword>
<dbReference type="SUPFAM" id="SSF46894">
    <property type="entry name" value="C-terminal effector domain of the bipartite response regulators"/>
    <property type="match status" value="1"/>
</dbReference>
<dbReference type="GO" id="GO:0000160">
    <property type="term" value="P:phosphorelay signal transduction system"/>
    <property type="evidence" value="ECO:0007669"/>
    <property type="project" value="InterPro"/>
</dbReference>
<dbReference type="Pfam" id="PF13176">
    <property type="entry name" value="TPR_7"/>
    <property type="match status" value="1"/>
</dbReference>
<evidence type="ECO:0000256" key="2">
    <source>
        <dbReference type="ARBA" id="ARBA00023015"/>
    </source>
</evidence>
<evidence type="ECO:0000313" key="8">
    <source>
        <dbReference type="Proteomes" id="UP000246005"/>
    </source>
</evidence>
<dbReference type="SMART" id="SM01043">
    <property type="entry name" value="BTAD"/>
    <property type="match status" value="1"/>
</dbReference>
<reference evidence="7 8" key="1">
    <citation type="submission" date="2018-05" db="EMBL/GenBank/DDBJ databases">
        <title>Genomic Encyclopedia of Type Strains, Phase IV (KMG-IV): sequencing the most valuable type-strain genomes for metagenomic binning, comparative biology and taxonomic classification.</title>
        <authorList>
            <person name="Goeker M."/>
        </authorList>
    </citation>
    <scope>NUCLEOTIDE SEQUENCE [LARGE SCALE GENOMIC DNA]</scope>
    <source>
        <strain evidence="7 8">DSM 45480</strain>
    </source>
</reference>
<dbReference type="CDD" id="cd15831">
    <property type="entry name" value="BTAD"/>
    <property type="match status" value="1"/>
</dbReference>
<dbReference type="InterPro" id="IPR016032">
    <property type="entry name" value="Sig_transdc_resp-reg_C-effctor"/>
</dbReference>
<dbReference type="Gene3D" id="1.10.10.10">
    <property type="entry name" value="Winged helix-like DNA-binding domain superfamily/Winged helix DNA-binding domain"/>
    <property type="match status" value="2"/>
</dbReference>
<dbReference type="GO" id="GO:0043531">
    <property type="term" value="F:ADP binding"/>
    <property type="evidence" value="ECO:0007669"/>
    <property type="project" value="InterPro"/>
</dbReference>
<dbReference type="PRINTS" id="PR00364">
    <property type="entry name" value="DISEASERSIST"/>
</dbReference>
<dbReference type="InterPro" id="IPR011990">
    <property type="entry name" value="TPR-like_helical_dom_sf"/>
</dbReference>
<evidence type="ECO:0000313" key="7">
    <source>
        <dbReference type="EMBL" id="PWK83613.1"/>
    </source>
</evidence>
<dbReference type="Gene3D" id="3.40.50.300">
    <property type="entry name" value="P-loop containing nucleotide triphosphate hydrolases"/>
    <property type="match status" value="1"/>
</dbReference>
<dbReference type="InterPro" id="IPR027417">
    <property type="entry name" value="P-loop_NTPase"/>
</dbReference>
<name>A0A316HSN2_9PSEU</name>
<sequence length="943" mass="102483">MTKVEFRLLGDVALFVDGRAIDLGPARQRCVLAALALDVNRVVSVDRLTDRVWGEQPPRRARATLINYLSRLRQLLGDTGADVVRRSGGYTLAADQSSVDVHVFHDLCERARGEADDHHQAAKLLEDALGLWHGEALTGLGGEWAAAERDRLHQQRVTAECDLVDALLRLGRGEELVSELSTRVTAFPLDERVAGQYMLALYRAGRSAAALEHYRRIRTRLVDDLGTDPGVALQQLHKRILDADPTLTAPPHVERAGRAVVPRQLPAAPRSFTGRASELAALDSAVADSGEGDRTVVISALAGAGGIGKTALALHWAHRHVDRVPDGQLFVDLQGFSPAAKPVEPATALRRFLDALGVDPGAVPSDPQARAGLFRSMVAGRRMLIVLDNANDTTQVLPLLPGTPTCTVLITSRNHLTGLVTLHGAHHLPIDVISDTEARALLTSRLGAERVGAAPDAVAELLACCGGFPLALSIVAGRAQLQPGLPLARLAAELRGVSLDALEQDDPFANLPAVLSWSYHALPADQARAFGLLGIAPGPDISVEATANLTGLPAGRAEAVLRGLEQASLISQDSRGRYRMHDLIRRYAADRAAGELPEAERESALRRVVDFYLHTAHAGDRILTPHREPVPIDPPVSGCVPRPLDDDIATLEWFAAEHTNLLAAQLLAGERGWYSAVCQLASVLSTFHRRKGNLHDDLVMWRAALAAADRLGDPAAQARANRLLGHAYTLANQPAEAARHHQHALTLAEQTGDAHAQAHTHHALAGAWTQQGDHQQALEHATHALQLYRALGVSVREADMLNAMGWCHTRLGSYEQARIHCEEAVALARRHQYRDGEANTLDTLGYVDHVTGRHSQAVAHYRQALALYREFGHSYYEANTLDHLGQTQHECGDHDQARHNWNQALRLYQTQHRTTEAERVRQQLNALNQHQGDNSPGDDASRP</sequence>
<dbReference type="EMBL" id="QGHB01000010">
    <property type="protein sequence ID" value="PWK83613.1"/>
    <property type="molecule type" value="Genomic_DNA"/>
</dbReference>
<dbReference type="Pfam" id="PF03704">
    <property type="entry name" value="BTAD"/>
    <property type="match status" value="1"/>
</dbReference>
<comment type="similarity">
    <text evidence="1">Belongs to the AfsR/DnrI/RedD regulatory family.</text>
</comment>
<dbReference type="InterPro" id="IPR019734">
    <property type="entry name" value="TPR_rpt"/>
</dbReference>
<dbReference type="InterPro" id="IPR051677">
    <property type="entry name" value="AfsR-DnrI-RedD_regulator"/>
</dbReference>
<dbReference type="GO" id="GO:0003677">
    <property type="term" value="F:DNA binding"/>
    <property type="evidence" value="ECO:0007669"/>
    <property type="project" value="UniProtKB-UniRule"/>
</dbReference>
<evidence type="ECO:0000256" key="3">
    <source>
        <dbReference type="ARBA" id="ARBA00023125"/>
    </source>
</evidence>
<proteinExistence type="inferred from homology"/>
<feature type="domain" description="OmpR/PhoB-type" evidence="6">
    <location>
        <begin position="1"/>
        <end position="94"/>
    </location>
</feature>
<dbReference type="PANTHER" id="PTHR35807">
    <property type="entry name" value="TRANSCRIPTIONAL REGULATOR REDD-RELATED"/>
    <property type="match status" value="1"/>
</dbReference>
<dbReference type="AlphaFoldDB" id="A0A316HSN2"/>
<dbReference type="Gene3D" id="1.25.40.10">
    <property type="entry name" value="Tetratricopeptide repeat domain"/>
    <property type="match status" value="3"/>
</dbReference>
<evidence type="ECO:0000259" key="6">
    <source>
        <dbReference type="PROSITE" id="PS51755"/>
    </source>
</evidence>
<keyword evidence="4" id="KW-0804">Transcription</keyword>
<dbReference type="SUPFAM" id="SSF48452">
    <property type="entry name" value="TPR-like"/>
    <property type="match status" value="2"/>
</dbReference>
<dbReference type="Pfam" id="PF00486">
    <property type="entry name" value="Trans_reg_C"/>
    <property type="match status" value="1"/>
</dbReference>
<dbReference type="RefSeq" id="WP_233440011.1">
    <property type="nucleotide sequence ID" value="NZ_QGHB01000010.1"/>
</dbReference>
<dbReference type="GO" id="GO:0006355">
    <property type="term" value="P:regulation of DNA-templated transcription"/>
    <property type="evidence" value="ECO:0007669"/>
    <property type="project" value="InterPro"/>
</dbReference>
<dbReference type="SUPFAM" id="SSF52540">
    <property type="entry name" value="P-loop containing nucleoside triphosphate hydrolases"/>
    <property type="match status" value="1"/>
</dbReference>
<gene>
    <name evidence="7" type="ORF">C8D88_11069</name>
</gene>
<dbReference type="InterPro" id="IPR036388">
    <property type="entry name" value="WH-like_DNA-bd_sf"/>
</dbReference>
<dbReference type="SMART" id="SM00028">
    <property type="entry name" value="TPR"/>
    <property type="match status" value="5"/>
</dbReference>
<organism evidence="7 8">
    <name type="scientific">Lentzea atacamensis</name>
    <dbReference type="NCBI Taxonomy" id="531938"/>
    <lineage>
        <taxon>Bacteria</taxon>
        <taxon>Bacillati</taxon>
        <taxon>Actinomycetota</taxon>
        <taxon>Actinomycetes</taxon>
        <taxon>Pseudonocardiales</taxon>
        <taxon>Pseudonocardiaceae</taxon>
        <taxon>Lentzea</taxon>
    </lineage>
</organism>
<comment type="caution">
    <text evidence="7">The sequence shown here is derived from an EMBL/GenBank/DDBJ whole genome shotgun (WGS) entry which is preliminary data.</text>
</comment>
<dbReference type="Proteomes" id="UP000246005">
    <property type="component" value="Unassembled WGS sequence"/>
</dbReference>
<evidence type="ECO:0000256" key="4">
    <source>
        <dbReference type="ARBA" id="ARBA00023163"/>
    </source>
</evidence>
<evidence type="ECO:0000256" key="5">
    <source>
        <dbReference type="PROSITE-ProRule" id="PRU01091"/>
    </source>
</evidence>
<evidence type="ECO:0000256" key="1">
    <source>
        <dbReference type="ARBA" id="ARBA00005820"/>
    </source>
</evidence>
<dbReference type="InterPro" id="IPR001867">
    <property type="entry name" value="OmpR/PhoB-type_DNA-bd"/>
</dbReference>
<dbReference type="PROSITE" id="PS51755">
    <property type="entry name" value="OMPR_PHOB"/>
    <property type="match status" value="1"/>
</dbReference>
<dbReference type="InterPro" id="IPR005158">
    <property type="entry name" value="BTAD"/>
</dbReference>
<dbReference type="SMART" id="SM00862">
    <property type="entry name" value="Trans_reg_C"/>
    <property type="match status" value="1"/>
</dbReference>
<feature type="DNA-binding region" description="OmpR/PhoB-type" evidence="5">
    <location>
        <begin position="1"/>
        <end position="94"/>
    </location>
</feature>
<dbReference type="Pfam" id="PF13424">
    <property type="entry name" value="TPR_12"/>
    <property type="match status" value="2"/>
</dbReference>
<protein>
    <submittedName>
        <fullName evidence="7">DNA-binding SARP family transcriptional activator</fullName>
    </submittedName>
</protein>
<keyword evidence="3 5" id="KW-0238">DNA-binding</keyword>